<dbReference type="FunFam" id="3.40.50.150:FF:000203">
    <property type="entry name" value="Alkylated DNA repair protein alkB 8"/>
    <property type="match status" value="1"/>
</dbReference>
<evidence type="ECO:0000256" key="2">
    <source>
        <dbReference type="ARBA" id="ARBA00022679"/>
    </source>
</evidence>
<evidence type="ECO:0000259" key="4">
    <source>
        <dbReference type="Pfam" id="PF08241"/>
    </source>
</evidence>
<evidence type="ECO:0000256" key="3">
    <source>
        <dbReference type="SAM" id="MobiDB-lite"/>
    </source>
</evidence>
<dbReference type="GO" id="GO:0000049">
    <property type="term" value="F:tRNA binding"/>
    <property type="evidence" value="ECO:0007669"/>
    <property type="project" value="TreeGrafter"/>
</dbReference>
<keyword evidence="2 5" id="KW-0808">Transferase</keyword>
<dbReference type="Pfam" id="PF08241">
    <property type="entry name" value="Methyltransf_11"/>
    <property type="match status" value="1"/>
</dbReference>
<dbReference type="EMBL" id="MCFG01000277">
    <property type="protein sequence ID" value="ORX76819.1"/>
    <property type="molecule type" value="Genomic_DNA"/>
</dbReference>
<dbReference type="STRING" id="1754192.A0A1Y1WTE5"/>
<dbReference type="SUPFAM" id="SSF53335">
    <property type="entry name" value="S-adenosyl-L-methionine-dependent methyltransferases"/>
    <property type="match status" value="1"/>
</dbReference>
<reference evidence="5 6" key="1">
    <citation type="submission" date="2016-08" db="EMBL/GenBank/DDBJ databases">
        <title>A Parts List for Fungal Cellulosomes Revealed by Comparative Genomics.</title>
        <authorList>
            <consortium name="DOE Joint Genome Institute"/>
            <person name="Haitjema C.H."/>
            <person name="Gilmore S.P."/>
            <person name="Henske J.K."/>
            <person name="Solomon K.V."/>
            <person name="De Groot R."/>
            <person name="Kuo A."/>
            <person name="Mondo S.J."/>
            <person name="Salamov A.A."/>
            <person name="Labutti K."/>
            <person name="Zhao Z."/>
            <person name="Chiniquy J."/>
            <person name="Barry K."/>
            <person name="Brewer H.M."/>
            <person name="Purvine S.O."/>
            <person name="Wright A.T."/>
            <person name="Boxma B."/>
            <person name="Van Alen T."/>
            <person name="Hackstein J.H."/>
            <person name="Baker S.E."/>
            <person name="Grigoriev I.V."/>
            <person name="O'Malley M.A."/>
        </authorList>
    </citation>
    <scope>NUCLEOTIDE SEQUENCE [LARGE SCALE GENOMIC DNA]</scope>
    <source>
        <strain evidence="5 6">S4</strain>
    </source>
</reference>
<keyword evidence="1 5" id="KW-0489">Methyltransferase</keyword>
<keyword evidence="6" id="KW-1185">Reference proteome</keyword>
<dbReference type="InterPro" id="IPR029063">
    <property type="entry name" value="SAM-dependent_MTases_sf"/>
</dbReference>
<dbReference type="GO" id="GO:0043527">
    <property type="term" value="C:tRNA methyltransferase complex"/>
    <property type="evidence" value="ECO:0007669"/>
    <property type="project" value="EnsemblFungi"/>
</dbReference>
<dbReference type="InterPro" id="IPR013216">
    <property type="entry name" value="Methyltransf_11"/>
</dbReference>
<dbReference type="GO" id="GO:0030488">
    <property type="term" value="P:tRNA methylation"/>
    <property type="evidence" value="ECO:0007669"/>
    <property type="project" value="EnsemblFungi"/>
</dbReference>
<dbReference type="CDD" id="cd02440">
    <property type="entry name" value="AdoMet_MTases"/>
    <property type="match status" value="1"/>
</dbReference>
<sequence length="274" mass="32257">MEKTNVKRKSSEIDETEVKENANKKVDVTVKEKIEENKETSKKTISEEEKKEEHYVHDVYEAIAPHFSDTRYKPWPVVDKFLNELNTGLIGIDVGCGNGKYLGINKNVYIIGSDRCSNLIKICKERGYESLVADNLYLPYRSEVFDFAISIAVIHHFTTPERRRDAIEEILRVLKKGSKVLIFVWAFEQERKKFNEQDVLIPWHIPKKKYLNNKSLNKKDYTESEKSEHLVKYERYYHLFKKGELDDLVDQIKIGKVVETGYDRDNWYVVAERI</sequence>
<accession>A0A1Y1WTE5</accession>
<evidence type="ECO:0000256" key="1">
    <source>
        <dbReference type="ARBA" id="ARBA00022603"/>
    </source>
</evidence>
<dbReference type="PANTHER" id="PTHR13069">
    <property type="entry name" value="ALKYLATED DNA REPAIR PROTEIN ALKB HOMOLOG 8"/>
    <property type="match status" value="1"/>
</dbReference>
<feature type="region of interest" description="Disordered" evidence="3">
    <location>
        <begin position="1"/>
        <end position="24"/>
    </location>
</feature>
<gene>
    <name evidence="5" type="ORF">BCR32DRAFT_271059</name>
</gene>
<protein>
    <submittedName>
        <fullName evidence="5">S-adenosyl-L-methionine-dependent methyltransferase</fullName>
    </submittedName>
</protein>
<dbReference type="AlphaFoldDB" id="A0A1Y1WTE5"/>
<dbReference type="Proteomes" id="UP000193944">
    <property type="component" value="Unassembled WGS sequence"/>
</dbReference>
<dbReference type="GO" id="GO:0008757">
    <property type="term" value="F:S-adenosylmethionine-dependent methyltransferase activity"/>
    <property type="evidence" value="ECO:0007669"/>
    <property type="project" value="InterPro"/>
</dbReference>
<reference evidence="5 6" key="2">
    <citation type="submission" date="2016-08" db="EMBL/GenBank/DDBJ databases">
        <title>Pervasive Adenine N6-methylation of Active Genes in Fungi.</title>
        <authorList>
            <consortium name="DOE Joint Genome Institute"/>
            <person name="Mondo S.J."/>
            <person name="Dannebaum R.O."/>
            <person name="Kuo R.C."/>
            <person name="Labutti K."/>
            <person name="Haridas S."/>
            <person name="Kuo A."/>
            <person name="Salamov A."/>
            <person name="Ahrendt S.R."/>
            <person name="Lipzen A."/>
            <person name="Sullivan W."/>
            <person name="Andreopoulos W.B."/>
            <person name="Clum A."/>
            <person name="Lindquist E."/>
            <person name="Daum C."/>
            <person name="Ramamoorthy G.K."/>
            <person name="Gryganskyi A."/>
            <person name="Culley D."/>
            <person name="Magnuson J.K."/>
            <person name="James T.Y."/>
            <person name="O'Malley M.A."/>
            <person name="Stajich J.E."/>
            <person name="Spatafora J.W."/>
            <person name="Visel A."/>
            <person name="Grigoriev I.V."/>
        </authorList>
    </citation>
    <scope>NUCLEOTIDE SEQUENCE [LARGE SCALE GENOMIC DNA]</scope>
    <source>
        <strain evidence="5 6">S4</strain>
    </source>
</reference>
<dbReference type="GO" id="GO:0005634">
    <property type="term" value="C:nucleus"/>
    <property type="evidence" value="ECO:0007669"/>
    <property type="project" value="EnsemblFungi"/>
</dbReference>
<dbReference type="Gene3D" id="3.40.50.150">
    <property type="entry name" value="Vaccinia Virus protein VP39"/>
    <property type="match status" value="1"/>
</dbReference>
<evidence type="ECO:0000313" key="6">
    <source>
        <dbReference type="Proteomes" id="UP000193944"/>
    </source>
</evidence>
<dbReference type="GO" id="GO:0002098">
    <property type="term" value="P:tRNA wobble uridine modification"/>
    <property type="evidence" value="ECO:0007669"/>
    <property type="project" value="EnsemblFungi"/>
</dbReference>
<proteinExistence type="predicted"/>
<dbReference type="InterPro" id="IPR051422">
    <property type="entry name" value="AlkB_tRNA_MeTrf/Diox"/>
</dbReference>
<organism evidence="5 6">
    <name type="scientific">Anaeromyces robustus</name>
    <dbReference type="NCBI Taxonomy" id="1754192"/>
    <lineage>
        <taxon>Eukaryota</taxon>
        <taxon>Fungi</taxon>
        <taxon>Fungi incertae sedis</taxon>
        <taxon>Chytridiomycota</taxon>
        <taxon>Chytridiomycota incertae sedis</taxon>
        <taxon>Neocallimastigomycetes</taxon>
        <taxon>Neocallimastigales</taxon>
        <taxon>Neocallimastigaceae</taxon>
        <taxon>Anaeromyces</taxon>
    </lineage>
</organism>
<comment type="caution">
    <text evidence="5">The sequence shown here is derived from an EMBL/GenBank/DDBJ whole genome shotgun (WGS) entry which is preliminary data.</text>
</comment>
<dbReference type="GO" id="GO:0006448">
    <property type="term" value="P:regulation of translational elongation"/>
    <property type="evidence" value="ECO:0007669"/>
    <property type="project" value="EnsemblFungi"/>
</dbReference>
<dbReference type="GO" id="GO:0005737">
    <property type="term" value="C:cytoplasm"/>
    <property type="evidence" value="ECO:0007669"/>
    <property type="project" value="EnsemblFungi"/>
</dbReference>
<dbReference type="GO" id="GO:0106335">
    <property type="term" value="F:tRNA (5-carboxymethyluridine(34)-5-O)-methyltransferase activity"/>
    <property type="evidence" value="ECO:0007669"/>
    <property type="project" value="TreeGrafter"/>
</dbReference>
<dbReference type="PANTHER" id="PTHR13069:SF21">
    <property type="entry name" value="ALKYLATED DNA REPAIR PROTEIN ALKB HOMOLOG 8"/>
    <property type="match status" value="1"/>
</dbReference>
<feature type="domain" description="Methyltransferase type 11" evidence="4">
    <location>
        <begin position="92"/>
        <end position="182"/>
    </location>
</feature>
<name>A0A1Y1WTE5_9FUNG</name>
<evidence type="ECO:0000313" key="5">
    <source>
        <dbReference type="EMBL" id="ORX76819.1"/>
    </source>
</evidence>
<dbReference type="OrthoDB" id="271595at2759"/>